<dbReference type="InterPro" id="IPR029062">
    <property type="entry name" value="Class_I_gatase-like"/>
</dbReference>
<dbReference type="InterPro" id="IPR027417">
    <property type="entry name" value="P-loop_NTPase"/>
</dbReference>
<dbReference type="InterPro" id="IPR002586">
    <property type="entry name" value="CobQ/CobB/MinD/ParA_Nub-bd_dom"/>
</dbReference>
<dbReference type="Proteomes" id="UP000035054">
    <property type="component" value="Unassembled WGS sequence"/>
</dbReference>
<organism evidence="10 11">
    <name type="scientific">Candidatus Synechococcus spongiarum 142</name>
    <dbReference type="NCBI Taxonomy" id="1608213"/>
    <lineage>
        <taxon>Bacteria</taxon>
        <taxon>Bacillati</taxon>
        <taxon>Cyanobacteriota</taxon>
        <taxon>Cyanophyceae</taxon>
        <taxon>Synechococcales</taxon>
        <taxon>Synechococcaceae</taxon>
        <taxon>Synechococcus</taxon>
    </lineage>
</organism>
<dbReference type="Gene3D" id="3.40.50.300">
    <property type="entry name" value="P-loop containing nucleotide triphosphate hydrolases"/>
    <property type="match status" value="1"/>
</dbReference>
<dbReference type="InterPro" id="IPR011698">
    <property type="entry name" value="GATase_3"/>
</dbReference>
<keyword evidence="6" id="KW-0315">Glutamine amidotransferase</keyword>
<feature type="compositionally biased region" description="Pro residues" evidence="7">
    <location>
        <begin position="241"/>
        <end position="251"/>
    </location>
</feature>
<evidence type="ECO:0000256" key="2">
    <source>
        <dbReference type="ARBA" id="ARBA00022598"/>
    </source>
</evidence>
<dbReference type="AlphaFoldDB" id="A0A6N3X8Y7"/>
<dbReference type="PROSITE" id="PS51274">
    <property type="entry name" value="GATASE_COBBQ"/>
    <property type="match status" value="1"/>
</dbReference>
<comment type="cofactor">
    <cofactor evidence="1">
        <name>Mg(2+)</name>
        <dbReference type="ChEBI" id="CHEBI:18420"/>
    </cofactor>
</comment>
<evidence type="ECO:0000259" key="9">
    <source>
        <dbReference type="Pfam" id="PF07685"/>
    </source>
</evidence>
<protein>
    <submittedName>
        <fullName evidence="10">Uncharacterized protein</fullName>
    </submittedName>
</protein>
<feature type="region of interest" description="Disordered" evidence="7">
    <location>
        <begin position="225"/>
        <end position="252"/>
    </location>
</feature>
<evidence type="ECO:0000256" key="4">
    <source>
        <dbReference type="ARBA" id="ARBA00022840"/>
    </source>
</evidence>
<evidence type="ECO:0000256" key="5">
    <source>
        <dbReference type="ARBA" id="ARBA00022842"/>
    </source>
</evidence>
<dbReference type="EMBL" id="JXUO01000132">
    <property type="protein sequence ID" value="KKZ14793.1"/>
    <property type="molecule type" value="Genomic_DNA"/>
</dbReference>
<evidence type="ECO:0000256" key="6">
    <source>
        <dbReference type="ARBA" id="ARBA00022962"/>
    </source>
</evidence>
<name>A0A6N3X8Y7_9SYNE</name>
<dbReference type="GO" id="GO:0042242">
    <property type="term" value="F:cobyrinic acid a,c-diamide synthase activity"/>
    <property type="evidence" value="ECO:0007669"/>
    <property type="project" value="InterPro"/>
</dbReference>
<dbReference type="Pfam" id="PF07685">
    <property type="entry name" value="GATase_3"/>
    <property type="match status" value="1"/>
</dbReference>
<dbReference type="SUPFAM" id="SSF52317">
    <property type="entry name" value="Class I glutamine amidotransferase-like"/>
    <property type="match status" value="1"/>
</dbReference>
<dbReference type="InterPro" id="IPR004484">
    <property type="entry name" value="CbiA/CobB_synth"/>
</dbReference>
<sequence length="488" mass="52162">MGIIIAAPWSGSGKTLLSLCLTAALGQRRLTVQTFKVGPDYLDPQLLGALSGRPCRNLDPLLCGEPWLRAAFHHWGGAADACLVEGVMGLYDGLGPSQEGSTAHVARLLNLPLLFVVDAARQGASIRALVAGFHRQSPELPWCGVVLNGVGSPRHQHLLTAALEPTGLPVLGSLPRCGAMALPSRHLGLLPPADIHHFPARCHQLAAMAERHLDLSRLLPQLQASRGAPGPSPFLTASPTDVPPPPRPAAAPGPLLAIAQDQAFCFLYPEQREWLEHFGARTRIWSPLADQPLPEGTAALVLPGGYPELHGATLGQANRSLRALQMAHDRGLPIYAECGGMLLLLGTLHDPDDRPWSMAGIIPGTARRGALQLGYRSALACGASPVVRPHEQVVGHEFHHWHVAPEPAHTPQDLSTQSVSAKGVGTLHTLWRLSGWGVPTRTEGLAHGTLHASWLHLHWSGQPQVPRRLVAAARRVQKPGVRSRCNSA</sequence>
<evidence type="ECO:0000256" key="1">
    <source>
        <dbReference type="ARBA" id="ARBA00001946"/>
    </source>
</evidence>
<keyword evidence="5" id="KW-0460">Magnesium</keyword>
<feature type="domain" description="CobB/CobQ-like glutamine amidotransferase" evidence="9">
    <location>
        <begin position="257"/>
        <end position="461"/>
    </location>
</feature>
<evidence type="ECO:0000313" key="10">
    <source>
        <dbReference type="EMBL" id="KKZ14793.1"/>
    </source>
</evidence>
<feature type="domain" description="CobQ/CobB/MinD/ParA nucleotide binding" evidence="8">
    <location>
        <begin position="3"/>
        <end position="186"/>
    </location>
</feature>
<keyword evidence="2" id="KW-0436">Ligase</keyword>
<dbReference type="Pfam" id="PF01656">
    <property type="entry name" value="CbiA"/>
    <property type="match status" value="1"/>
</dbReference>
<evidence type="ECO:0000313" key="11">
    <source>
        <dbReference type="Proteomes" id="UP000035054"/>
    </source>
</evidence>
<gene>
    <name evidence="10" type="ORF">TH68_04000</name>
</gene>
<dbReference type="PANTHER" id="PTHR43873">
    <property type="entry name" value="COBYRINATE A,C-DIAMIDE SYNTHASE"/>
    <property type="match status" value="1"/>
</dbReference>
<keyword evidence="3" id="KW-0547">Nucleotide-binding</keyword>
<dbReference type="NCBIfam" id="NF002204">
    <property type="entry name" value="PRK01077.1"/>
    <property type="match status" value="1"/>
</dbReference>
<accession>A0A6N3X8Y7</accession>
<dbReference type="SUPFAM" id="SSF52540">
    <property type="entry name" value="P-loop containing nucleoside triphosphate hydrolases"/>
    <property type="match status" value="1"/>
</dbReference>
<dbReference type="GO" id="GO:0005524">
    <property type="term" value="F:ATP binding"/>
    <property type="evidence" value="ECO:0007669"/>
    <property type="project" value="UniProtKB-KW"/>
</dbReference>
<proteinExistence type="predicted"/>
<evidence type="ECO:0000256" key="3">
    <source>
        <dbReference type="ARBA" id="ARBA00022741"/>
    </source>
</evidence>
<evidence type="ECO:0000256" key="7">
    <source>
        <dbReference type="SAM" id="MobiDB-lite"/>
    </source>
</evidence>
<keyword evidence="4" id="KW-0067">ATP-binding</keyword>
<dbReference type="Gene3D" id="3.40.50.880">
    <property type="match status" value="1"/>
</dbReference>
<dbReference type="NCBIfam" id="TIGR00379">
    <property type="entry name" value="cobB"/>
    <property type="match status" value="1"/>
</dbReference>
<dbReference type="PANTHER" id="PTHR43873:SF1">
    <property type="entry name" value="COBYRINATE A,C-DIAMIDE SYNTHASE"/>
    <property type="match status" value="1"/>
</dbReference>
<comment type="caution">
    <text evidence="10">The sequence shown here is derived from an EMBL/GenBank/DDBJ whole genome shotgun (WGS) entry which is preliminary data.</text>
</comment>
<reference evidence="10 11" key="1">
    <citation type="submission" date="2015-01" db="EMBL/GenBank/DDBJ databases">
        <title>Lifestyle Evolution in Cyanobacterial Symbionts of Sponges.</title>
        <authorList>
            <person name="Burgsdorf I."/>
            <person name="Slaby B.M."/>
            <person name="Handley K.M."/>
            <person name="Haber M."/>
            <person name="Blom J."/>
            <person name="Marshall C.W."/>
            <person name="Gilbert J.A."/>
            <person name="Hentschel U."/>
            <person name="Steindler L."/>
        </authorList>
    </citation>
    <scope>NUCLEOTIDE SEQUENCE [LARGE SCALE GENOMIC DNA]</scope>
    <source>
        <strain evidence="10">142</strain>
    </source>
</reference>
<evidence type="ECO:0000259" key="8">
    <source>
        <dbReference type="Pfam" id="PF01656"/>
    </source>
</evidence>